<reference evidence="7" key="1">
    <citation type="submission" date="2016-10" db="EMBL/GenBank/DDBJ databases">
        <authorList>
            <person name="Varghese N."/>
            <person name="Submissions S."/>
        </authorList>
    </citation>
    <scope>NUCLEOTIDE SEQUENCE [LARGE SCALE GENOMIC DNA]</scope>
    <source>
        <strain evidence="7">XBD1002</strain>
    </source>
</reference>
<proteinExistence type="predicted"/>
<dbReference type="InterPro" id="IPR016461">
    <property type="entry name" value="COMT-like"/>
</dbReference>
<feature type="domain" description="BVU-1015-like N-terminal dimerisation-like" evidence="5">
    <location>
        <begin position="24"/>
        <end position="92"/>
    </location>
</feature>
<protein>
    <submittedName>
        <fullName evidence="6">Ubiquinone/menaquinone biosynthesis C-methylase UbiE</fullName>
    </submittedName>
</protein>
<dbReference type="OrthoDB" id="9805418at2"/>
<dbReference type="EMBL" id="FORI01000010">
    <property type="protein sequence ID" value="SFI98685.1"/>
    <property type="molecule type" value="Genomic_DNA"/>
</dbReference>
<name>A0A1I3MPN9_9SPIR</name>
<feature type="domain" description="O-methyltransferase C-terminal" evidence="4">
    <location>
        <begin position="135"/>
        <end position="350"/>
    </location>
</feature>
<dbReference type="InterPro" id="IPR001077">
    <property type="entry name" value="COMT_C"/>
</dbReference>
<accession>A0A1I3MPN9</accession>
<dbReference type="Gene3D" id="3.40.50.150">
    <property type="entry name" value="Vaccinia Virus protein VP39"/>
    <property type="match status" value="1"/>
</dbReference>
<dbReference type="Gene3D" id="1.10.10.10">
    <property type="entry name" value="Winged helix-like DNA-binding domain superfamily/Winged helix DNA-binding domain"/>
    <property type="match status" value="1"/>
</dbReference>
<dbReference type="RefSeq" id="WP_074933075.1">
    <property type="nucleotide sequence ID" value="NZ_FORI01000010.1"/>
</dbReference>
<dbReference type="AlphaFoldDB" id="A0A1I3MPN9"/>
<evidence type="ECO:0000259" key="4">
    <source>
        <dbReference type="Pfam" id="PF00891"/>
    </source>
</evidence>
<dbReference type="CDD" id="cd02440">
    <property type="entry name" value="AdoMet_MTases"/>
    <property type="match status" value="1"/>
</dbReference>
<dbReference type="GO" id="GO:0032259">
    <property type="term" value="P:methylation"/>
    <property type="evidence" value="ECO:0007669"/>
    <property type="project" value="UniProtKB-KW"/>
</dbReference>
<evidence type="ECO:0000313" key="6">
    <source>
        <dbReference type="EMBL" id="SFI98685.1"/>
    </source>
</evidence>
<dbReference type="InterPro" id="IPR036390">
    <property type="entry name" value="WH_DNA-bd_sf"/>
</dbReference>
<keyword evidence="1 6" id="KW-0489">Methyltransferase</keyword>
<dbReference type="SUPFAM" id="SSF46785">
    <property type="entry name" value="Winged helix' DNA-binding domain"/>
    <property type="match status" value="1"/>
</dbReference>
<dbReference type="GO" id="GO:0008171">
    <property type="term" value="F:O-methyltransferase activity"/>
    <property type="evidence" value="ECO:0007669"/>
    <property type="project" value="InterPro"/>
</dbReference>
<keyword evidence="7" id="KW-1185">Reference proteome</keyword>
<dbReference type="InterPro" id="IPR036388">
    <property type="entry name" value="WH-like_DNA-bd_sf"/>
</dbReference>
<keyword evidence="2" id="KW-0808">Transferase</keyword>
<dbReference type="Pfam" id="PF21212">
    <property type="entry name" value="Dimerisation2-like_dom"/>
    <property type="match status" value="1"/>
</dbReference>
<dbReference type="Proteomes" id="UP000182737">
    <property type="component" value="Unassembled WGS sequence"/>
</dbReference>
<dbReference type="PIRSF" id="PIRSF005739">
    <property type="entry name" value="O-mtase"/>
    <property type="match status" value="1"/>
</dbReference>
<dbReference type="Pfam" id="PF00891">
    <property type="entry name" value="Methyltransf_2"/>
    <property type="match status" value="1"/>
</dbReference>
<keyword evidence="3" id="KW-0949">S-adenosyl-L-methionine</keyword>
<dbReference type="InterPro" id="IPR049480">
    <property type="entry name" value="BVU_1015-like_N"/>
</dbReference>
<dbReference type="PANTHER" id="PTHR43712:SF2">
    <property type="entry name" value="O-METHYLTRANSFERASE CICE"/>
    <property type="match status" value="1"/>
</dbReference>
<evidence type="ECO:0000313" key="7">
    <source>
        <dbReference type="Proteomes" id="UP000182737"/>
    </source>
</evidence>
<evidence type="ECO:0000256" key="3">
    <source>
        <dbReference type="ARBA" id="ARBA00022691"/>
    </source>
</evidence>
<evidence type="ECO:0000256" key="1">
    <source>
        <dbReference type="ARBA" id="ARBA00022603"/>
    </source>
</evidence>
<dbReference type="PROSITE" id="PS51683">
    <property type="entry name" value="SAM_OMT_II"/>
    <property type="match status" value="1"/>
</dbReference>
<keyword evidence="6" id="KW-0830">Ubiquinone</keyword>
<dbReference type="Gene3D" id="1.20.58.1390">
    <property type="match status" value="1"/>
</dbReference>
<organism evidence="6 7">
    <name type="scientific">Treponema bryantii</name>
    <dbReference type="NCBI Taxonomy" id="163"/>
    <lineage>
        <taxon>Bacteria</taxon>
        <taxon>Pseudomonadati</taxon>
        <taxon>Spirochaetota</taxon>
        <taxon>Spirochaetia</taxon>
        <taxon>Spirochaetales</taxon>
        <taxon>Treponemataceae</taxon>
        <taxon>Treponema</taxon>
    </lineage>
</organism>
<dbReference type="SUPFAM" id="SSF53335">
    <property type="entry name" value="S-adenosyl-L-methionine-dependent methyltransferases"/>
    <property type="match status" value="1"/>
</dbReference>
<dbReference type="InterPro" id="IPR029063">
    <property type="entry name" value="SAM-dependent_MTases_sf"/>
</dbReference>
<dbReference type="PANTHER" id="PTHR43712">
    <property type="entry name" value="PUTATIVE (AFU_ORTHOLOGUE AFUA_4G14580)-RELATED"/>
    <property type="match status" value="1"/>
</dbReference>
<gene>
    <name evidence="6" type="ORF">SAMN04487775_11019</name>
</gene>
<sequence>MDKAYFDINKYKVDDLRAVDAKFEAQKIAFAPLAFQAIKTMINLGILKAIEDAGDDGITRAALAEKTNLSEYGVGVLCEMALGMNVIKLTEDSESDPKSEKYKLGKTGWMLLEDDLTRVNFWFTNDICYEGAWDLEASIKNGKPEGLKVFGDKWVTVYEALSTLPDQPKKSWFEFDHFYSDIAFPEALPIVFAKKPKHILDIGGNTGKWSLTCCRYNPDVKMTICDLPGQANVAKKNAAEAGFADRVDFSMGNVLEESTKLPANPDAVWMSQFLDCFSLHQVTKILKKVHEAANENTNVWVLEPLWDKQKFEASSYSLMGTSLYFTCIANGNSKMYRYQELVDAIEEAGFKLDCAHHNLGSNAYSLLCFKKK</sequence>
<evidence type="ECO:0000259" key="5">
    <source>
        <dbReference type="Pfam" id="PF21212"/>
    </source>
</evidence>
<evidence type="ECO:0000256" key="2">
    <source>
        <dbReference type="ARBA" id="ARBA00022679"/>
    </source>
</evidence>